<dbReference type="PANTHER" id="PTHR23420">
    <property type="entry name" value="ADENOSYLHOMOCYSTEINASE"/>
    <property type="match status" value="1"/>
</dbReference>
<dbReference type="STRING" id="3847.K7N1M7"/>
<dbReference type="SUPFAM" id="SSF52283">
    <property type="entry name" value="Formate/glycerate dehydrogenase catalytic domain-like"/>
    <property type="match status" value="1"/>
</dbReference>
<evidence type="ECO:0000313" key="6">
    <source>
        <dbReference type="Proteomes" id="UP000008827"/>
    </source>
</evidence>
<organism evidence="4">
    <name type="scientific">Glycine max</name>
    <name type="common">Soybean</name>
    <name type="synonym">Glycine hispida</name>
    <dbReference type="NCBI Taxonomy" id="3847"/>
    <lineage>
        <taxon>Eukaryota</taxon>
        <taxon>Viridiplantae</taxon>
        <taxon>Streptophyta</taxon>
        <taxon>Embryophyta</taxon>
        <taxon>Tracheophyta</taxon>
        <taxon>Spermatophyta</taxon>
        <taxon>Magnoliopsida</taxon>
        <taxon>eudicotyledons</taxon>
        <taxon>Gunneridae</taxon>
        <taxon>Pentapetalae</taxon>
        <taxon>rosids</taxon>
        <taxon>fabids</taxon>
        <taxon>Fabales</taxon>
        <taxon>Fabaceae</taxon>
        <taxon>Papilionoideae</taxon>
        <taxon>50 kb inversion clade</taxon>
        <taxon>NPAAA clade</taxon>
        <taxon>indigoferoid/millettioid clade</taxon>
        <taxon>Phaseoleae</taxon>
        <taxon>Glycine</taxon>
        <taxon>Glycine subgen. Soja</taxon>
    </lineage>
</organism>
<dbReference type="eggNOG" id="KOG1370">
    <property type="taxonomic scope" value="Eukaryota"/>
</dbReference>
<protein>
    <recommendedName>
        <fullName evidence="2">Adenosylhomocysteinase</fullName>
    </recommendedName>
    <alternativeName>
        <fullName evidence="3">S-adenosyl-L-homocysteine hydrolase</fullName>
    </alternativeName>
</protein>
<evidence type="ECO:0000313" key="4">
    <source>
        <dbReference type="EMBL" id="KRG89762.1"/>
    </source>
</evidence>
<accession>K7N1M7</accession>
<dbReference type="EnsemblPlants" id="KRG89762">
    <property type="protein sequence ID" value="KRG89762"/>
    <property type="gene ID" value="GLYMA_20G047200"/>
</dbReference>
<dbReference type="Gene3D" id="3.40.50.1480">
    <property type="entry name" value="Adenosylhomocysteinase-like"/>
    <property type="match status" value="1"/>
</dbReference>
<reference evidence="4 5" key="1">
    <citation type="journal article" date="2010" name="Nature">
        <title>Genome sequence of the palaeopolyploid soybean.</title>
        <authorList>
            <person name="Schmutz J."/>
            <person name="Cannon S.B."/>
            <person name="Schlueter J."/>
            <person name="Ma J."/>
            <person name="Mitros T."/>
            <person name="Nelson W."/>
            <person name="Hyten D.L."/>
            <person name="Song Q."/>
            <person name="Thelen J.J."/>
            <person name="Cheng J."/>
            <person name="Xu D."/>
            <person name="Hellsten U."/>
            <person name="May G.D."/>
            <person name="Yu Y."/>
            <person name="Sakurai T."/>
            <person name="Umezawa T."/>
            <person name="Bhattacharyya M.K."/>
            <person name="Sandhu D."/>
            <person name="Valliyodan B."/>
            <person name="Lindquist E."/>
            <person name="Peto M."/>
            <person name="Grant D."/>
            <person name="Shu S."/>
            <person name="Goodstein D."/>
            <person name="Barry K."/>
            <person name="Futrell-Griggs M."/>
            <person name="Abernathy B."/>
            <person name="Du J."/>
            <person name="Tian Z."/>
            <person name="Zhu L."/>
            <person name="Gill N."/>
            <person name="Joshi T."/>
            <person name="Libault M."/>
            <person name="Sethuraman A."/>
            <person name="Zhang X.-C."/>
            <person name="Shinozaki K."/>
            <person name="Nguyen H.T."/>
            <person name="Wing R.A."/>
            <person name="Cregan P."/>
            <person name="Specht J."/>
            <person name="Grimwood J."/>
            <person name="Rokhsar D."/>
            <person name="Stacey G."/>
            <person name="Shoemaker R.C."/>
            <person name="Jackson S.A."/>
        </authorList>
    </citation>
    <scope>NUCLEOTIDE SEQUENCE</scope>
    <source>
        <strain evidence="5">cv. Williams 82</strain>
        <tissue evidence="4">Callus</tissue>
    </source>
</reference>
<dbReference type="PANTHER" id="PTHR23420:SF0">
    <property type="entry name" value="ADENOSYLHOMOCYSTEINASE"/>
    <property type="match status" value="1"/>
</dbReference>
<dbReference type="PaxDb" id="3847-GLYMA20G11150.1"/>
<dbReference type="InterPro" id="IPR000043">
    <property type="entry name" value="Adenosylhomocysteinase-like"/>
</dbReference>
<reference evidence="5" key="2">
    <citation type="submission" date="2018-02" db="UniProtKB">
        <authorList>
            <consortium name="EnsemblPlants"/>
        </authorList>
    </citation>
    <scope>IDENTIFICATION</scope>
    <source>
        <strain evidence="5">Williams 82</strain>
    </source>
</reference>
<keyword evidence="6" id="KW-1185">Reference proteome</keyword>
<name>K7N1M7_SOYBN</name>
<dbReference type="AlphaFoldDB" id="K7N1M7"/>
<comment type="function">
    <text evidence="1">Adenosylhomocysteine is a competitive inhibitor of S-adenosyl-L-methionine-dependent methyl transferase reactions; therefore adenosylhomocysteinase may play a key role in the control of methylations via regulation of the intracellular concentration of adenosylhomocysteine.</text>
</comment>
<reference evidence="4" key="3">
    <citation type="submission" date="2018-07" db="EMBL/GenBank/DDBJ databases">
        <title>WGS assembly of Glycine max.</title>
        <authorList>
            <person name="Schmutz J."/>
            <person name="Cannon S."/>
            <person name="Schlueter J."/>
            <person name="Ma J."/>
            <person name="Mitros T."/>
            <person name="Nelson W."/>
            <person name="Hyten D."/>
            <person name="Song Q."/>
            <person name="Thelen J."/>
            <person name="Cheng J."/>
            <person name="Xu D."/>
            <person name="Hellsten U."/>
            <person name="May G."/>
            <person name="Yu Y."/>
            <person name="Sakurai T."/>
            <person name="Umezawa T."/>
            <person name="Bhattacharyya M."/>
            <person name="Sandhu D."/>
            <person name="Valliyodan B."/>
            <person name="Lindquist E."/>
            <person name="Peto M."/>
            <person name="Grant D."/>
            <person name="Shu S."/>
            <person name="Goodstein D."/>
            <person name="Barry K."/>
            <person name="Futrell-Griggs M."/>
            <person name="Abernathy B."/>
            <person name="Du J."/>
            <person name="Tian Z."/>
            <person name="Zhu L."/>
            <person name="Gill N."/>
            <person name="Joshi T."/>
            <person name="Libault M."/>
            <person name="Sethuraman A."/>
            <person name="Zhang X."/>
            <person name="Shinozaki K."/>
            <person name="Nguyen H."/>
            <person name="Wing R."/>
            <person name="Cregan P."/>
            <person name="Specht J."/>
            <person name="Grimwood J."/>
            <person name="Rokhsar D."/>
            <person name="Stacey G."/>
            <person name="Shoemaker R."/>
            <person name="Jackson S."/>
        </authorList>
    </citation>
    <scope>NUCLEOTIDE SEQUENCE</scope>
    <source>
        <tissue evidence="4">Callus</tissue>
    </source>
</reference>
<sequence length="234" mass="26870">MAFLVEKTTQVVTSTRSMTFCRATPMLLQHLLHPRPRRCHYCTERALDWVPGGGPNLIVDHGDDATLLIHEGVKAEELYEKTKELLDPNSTDNAEFQIVLTIIRDGLYQMQPNGTLLFPAINVTDFVTNNKVMSLFPPDIVPFVLKLKWGFEPFNCLTNMTDYDEYGTPLDRETFMKELETFYRHHSIVLSTYNIPCDAFMEFKPPKFYTVVVLSVVFIYSRATQTIADTSCRL</sequence>
<evidence type="ECO:0000256" key="2">
    <source>
        <dbReference type="ARBA" id="ARBA00022091"/>
    </source>
</evidence>
<evidence type="ECO:0000313" key="5">
    <source>
        <dbReference type="EnsemblPlants" id="KRG89762"/>
    </source>
</evidence>
<dbReference type="Proteomes" id="UP000008827">
    <property type="component" value="Chromosome 20"/>
</dbReference>
<dbReference type="SMR" id="K7N1M7"/>
<proteinExistence type="predicted"/>
<evidence type="ECO:0000256" key="3">
    <source>
        <dbReference type="ARBA" id="ARBA00033091"/>
    </source>
</evidence>
<gene>
    <name evidence="4" type="ORF">GLYMA_20G047200</name>
</gene>
<evidence type="ECO:0000256" key="1">
    <source>
        <dbReference type="ARBA" id="ARBA00002639"/>
    </source>
</evidence>
<dbReference type="EMBL" id="CM000853">
    <property type="protein sequence ID" value="KRG89762.1"/>
    <property type="molecule type" value="Genomic_DNA"/>
</dbReference>
<dbReference type="InterPro" id="IPR042172">
    <property type="entry name" value="Adenosylhomocyst_ase-like_sf"/>
</dbReference>
<dbReference type="Gramene" id="KRG89762">
    <property type="protein sequence ID" value="KRG89762"/>
    <property type="gene ID" value="GLYMA_20G047200"/>
</dbReference>
<dbReference type="InParanoid" id="K7N1M7"/>
<dbReference type="Pfam" id="PF05221">
    <property type="entry name" value="AdoHcyase"/>
    <property type="match status" value="1"/>
</dbReference>
<dbReference type="HOGENOM" id="CLU_1186773_0_0_1"/>